<comment type="function">
    <text evidence="2 7">Hydrolysis of 6-phosphogluconolactone to 6-phosphogluconate.</text>
</comment>
<evidence type="ECO:0000256" key="4">
    <source>
        <dbReference type="ARBA" id="ARBA00010662"/>
    </source>
</evidence>
<dbReference type="PATRIC" id="fig|1324352.5.peg.4133"/>
<evidence type="ECO:0000256" key="6">
    <source>
        <dbReference type="ARBA" id="ARBA00020337"/>
    </source>
</evidence>
<comment type="similarity">
    <text evidence="4 7">Belongs to the glucosamine/galactosamine-6-phosphate isomerase family. 6-phosphogluconolactonase subfamily.</text>
</comment>
<evidence type="ECO:0000256" key="3">
    <source>
        <dbReference type="ARBA" id="ARBA00004961"/>
    </source>
</evidence>
<dbReference type="KEGG" id="cgn:OK18_19675"/>
<evidence type="ECO:0000313" key="10">
    <source>
        <dbReference type="Proteomes" id="UP000035213"/>
    </source>
</evidence>
<sequence length="241" mass="27504">MDIIVFEDLDILYRKAADTFADLSKKAIQEKDRFVVALSGGSSPKAIFSLLATQEYAAKIEWSKVYFFWVDERWVPLDDEKSNAKMTFGTLLNQVPVNKEHIFPMYQEGVVPEEYAEAYEKQIRTVLGNEGVFDFILLGMGDDGHTASLFPGENVLNEQEKWVVAYYLKPQEMYRITLTAPLINKAENILVVTFGESKKHALDEVLNGEYNPELYPLQLIEKKKGLQFFTDEKAGGRIVTK</sequence>
<dbReference type="STRING" id="1324352.OK18_19675"/>
<dbReference type="RefSeq" id="WP_053329438.1">
    <property type="nucleotide sequence ID" value="NZ_CP009928.1"/>
</dbReference>
<comment type="pathway">
    <text evidence="3 7">Carbohydrate degradation; pentose phosphate pathway; D-ribulose 5-phosphate from D-glucose 6-phosphate (oxidative stage): step 2/3.</text>
</comment>
<evidence type="ECO:0000256" key="2">
    <source>
        <dbReference type="ARBA" id="ARBA00002681"/>
    </source>
</evidence>
<evidence type="ECO:0000313" key="9">
    <source>
        <dbReference type="EMBL" id="AKK75049.1"/>
    </source>
</evidence>
<keyword evidence="7" id="KW-0378">Hydrolase</keyword>
<comment type="catalytic activity">
    <reaction evidence="1 7">
        <text>6-phospho-D-glucono-1,5-lactone + H2O = 6-phospho-D-gluconate + H(+)</text>
        <dbReference type="Rhea" id="RHEA:12556"/>
        <dbReference type="ChEBI" id="CHEBI:15377"/>
        <dbReference type="ChEBI" id="CHEBI:15378"/>
        <dbReference type="ChEBI" id="CHEBI:57955"/>
        <dbReference type="ChEBI" id="CHEBI:58759"/>
        <dbReference type="EC" id="3.1.1.31"/>
    </reaction>
</comment>
<dbReference type="InterPro" id="IPR039104">
    <property type="entry name" value="6PGL"/>
</dbReference>
<dbReference type="EMBL" id="CP009928">
    <property type="protein sequence ID" value="AKK75049.1"/>
    <property type="molecule type" value="Genomic_DNA"/>
</dbReference>
<dbReference type="InterPro" id="IPR006148">
    <property type="entry name" value="Glc/Gal-6P_isomerase"/>
</dbReference>
<dbReference type="InterPro" id="IPR005900">
    <property type="entry name" value="6-phosphogluconolactonase_DevB"/>
</dbReference>
<evidence type="ECO:0000256" key="5">
    <source>
        <dbReference type="ARBA" id="ARBA00013198"/>
    </source>
</evidence>
<dbReference type="InterPro" id="IPR037171">
    <property type="entry name" value="NagB/RpiA_transferase-like"/>
</dbReference>
<reference evidence="9 10" key="1">
    <citation type="submission" date="2014-11" db="EMBL/GenBank/DDBJ databases">
        <authorList>
            <person name="Park G.-S."/>
            <person name="Hong S.-J."/>
            <person name="Jung B.K."/>
            <person name="Khan A.R."/>
            <person name="Kwak Y."/>
            <person name="Shin J.-H."/>
        </authorList>
    </citation>
    <scope>NUCLEOTIDE SEQUENCE [LARGE SCALE GENOMIC DNA]</scope>
    <source>
        <strain evidence="9 10">DSM 27622</strain>
    </source>
</reference>
<dbReference type="NCBIfam" id="TIGR01198">
    <property type="entry name" value="pgl"/>
    <property type="match status" value="1"/>
</dbReference>
<dbReference type="UniPathway" id="UPA00115">
    <property type="reaction ID" value="UER00409"/>
</dbReference>
<protein>
    <recommendedName>
        <fullName evidence="6 7">6-phosphogluconolactonase</fullName>
        <shortName evidence="7">6PGL</shortName>
        <ecNumber evidence="5 7">3.1.1.31</ecNumber>
    </recommendedName>
</protein>
<evidence type="ECO:0000256" key="7">
    <source>
        <dbReference type="RuleBase" id="RU365095"/>
    </source>
</evidence>
<feature type="domain" description="Glucosamine/galactosamine-6-phosphate isomerase" evidence="8">
    <location>
        <begin position="9"/>
        <end position="224"/>
    </location>
</feature>
<dbReference type="PANTHER" id="PTHR11054:SF0">
    <property type="entry name" value="6-PHOSPHOGLUCONOLACTONASE"/>
    <property type="match status" value="1"/>
</dbReference>
<dbReference type="Proteomes" id="UP000035213">
    <property type="component" value="Chromosome"/>
</dbReference>
<dbReference type="EC" id="3.1.1.31" evidence="5 7"/>
<gene>
    <name evidence="7" type="primary">pgl</name>
    <name evidence="9" type="ORF">OK18_19675</name>
</gene>
<proteinExistence type="inferred from homology"/>
<dbReference type="PANTHER" id="PTHR11054">
    <property type="entry name" value="6-PHOSPHOGLUCONOLACTONASE"/>
    <property type="match status" value="1"/>
</dbReference>
<dbReference type="Gene3D" id="3.40.50.1360">
    <property type="match status" value="1"/>
</dbReference>
<dbReference type="GO" id="GO:0005975">
    <property type="term" value="P:carbohydrate metabolic process"/>
    <property type="evidence" value="ECO:0007669"/>
    <property type="project" value="UniProtKB-UniRule"/>
</dbReference>
<evidence type="ECO:0000259" key="8">
    <source>
        <dbReference type="Pfam" id="PF01182"/>
    </source>
</evidence>
<organism evidence="9 10">
    <name type="scientific">Chryseobacterium gallinarum</name>
    <dbReference type="NCBI Taxonomy" id="1324352"/>
    <lineage>
        <taxon>Bacteria</taxon>
        <taxon>Pseudomonadati</taxon>
        <taxon>Bacteroidota</taxon>
        <taxon>Flavobacteriia</taxon>
        <taxon>Flavobacteriales</taxon>
        <taxon>Weeksellaceae</taxon>
        <taxon>Chryseobacterium group</taxon>
        <taxon>Chryseobacterium</taxon>
    </lineage>
</organism>
<accession>A0A0G3M826</accession>
<dbReference type="Pfam" id="PF01182">
    <property type="entry name" value="Glucosamine_iso"/>
    <property type="match status" value="1"/>
</dbReference>
<dbReference type="OrthoDB" id="9810967at2"/>
<dbReference type="CDD" id="cd01400">
    <property type="entry name" value="6PGL"/>
    <property type="match status" value="1"/>
</dbReference>
<evidence type="ECO:0000256" key="1">
    <source>
        <dbReference type="ARBA" id="ARBA00000832"/>
    </source>
</evidence>
<dbReference type="GO" id="GO:0017057">
    <property type="term" value="F:6-phosphogluconolactonase activity"/>
    <property type="evidence" value="ECO:0007669"/>
    <property type="project" value="UniProtKB-UniRule"/>
</dbReference>
<name>A0A0G3M826_CHRGL</name>
<dbReference type="AlphaFoldDB" id="A0A0G3M826"/>
<dbReference type="SUPFAM" id="SSF100950">
    <property type="entry name" value="NagB/RpiA/CoA transferase-like"/>
    <property type="match status" value="1"/>
</dbReference>
<dbReference type="GO" id="GO:0006098">
    <property type="term" value="P:pentose-phosphate shunt"/>
    <property type="evidence" value="ECO:0007669"/>
    <property type="project" value="UniProtKB-UniPathway"/>
</dbReference>